<dbReference type="SMART" id="SM00052">
    <property type="entry name" value="EAL"/>
    <property type="match status" value="1"/>
</dbReference>
<dbReference type="CDD" id="cd01948">
    <property type="entry name" value="EAL"/>
    <property type="match status" value="1"/>
</dbReference>
<organism evidence="5 6">
    <name type="scientific">Evansella alkalicola</name>
    <dbReference type="NCBI Taxonomy" id="745819"/>
    <lineage>
        <taxon>Bacteria</taxon>
        <taxon>Bacillati</taxon>
        <taxon>Bacillota</taxon>
        <taxon>Bacilli</taxon>
        <taxon>Bacillales</taxon>
        <taxon>Bacillaceae</taxon>
        <taxon>Evansella</taxon>
    </lineage>
</organism>
<evidence type="ECO:0000313" key="6">
    <source>
        <dbReference type="Proteomes" id="UP000790580"/>
    </source>
</evidence>
<dbReference type="NCBIfam" id="TIGR00254">
    <property type="entry name" value="GGDEF"/>
    <property type="match status" value="1"/>
</dbReference>
<dbReference type="SUPFAM" id="SSF141868">
    <property type="entry name" value="EAL domain-like"/>
    <property type="match status" value="1"/>
</dbReference>
<dbReference type="Pfam" id="PF00990">
    <property type="entry name" value="GGDEF"/>
    <property type="match status" value="1"/>
</dbReference>
<proteinExistence type="predicted"/>
<dbReference type="Pfam" id="PF13426">
    <property type="entry name" value="PAS_9"/>
    <property type="match status" value="1"/>
</dbReference>
<evidence type="ECO:0000259" key="3">
    <source>
        <dbReference type="PROSITE" id="PS50883"/>
    </source>
</evidence>
<dbReference type="PROSITE" id="PS50112">
    <property type="entry name" value="PAS"/>
    <property type="match status" value="1"/>
</dbReference>
<dbReference type="CDD" id="cd00130">
    <property type="entry name" value="PAS"/>
    <property type="match status" value="1"/>
</dbReference>
<dbReference type="SUPFAM" id="SSF55785">
    <property type="entry name" value="PYP-like sensor domain (PAS domain)"/>
    <property type="match status" value="1"/>
</dbReference>
<dbReference type="Gene3D" id="3.30.70.270">
    <property type="match status" value="1"/>
</dbReference>
<reference evidence="5 6" key="1">
    <citation type="submission" date="2021-06" db="EMBL/GenBank/DDBJ databases">
        <title>Bacillus sp. RD4P76, an endophyte from a halophyte.</title>
        <authorList>
            <person name="Sun J.-Q."/>
        </authorList>
    </citation>
    <scope>NUCLEOTIDE SEQUENCE [LARGE SCALE GENOMIC DNA]</scope>
    <source>
        <strain evidence="5 6">JCM 17098</strain>
    </source>
</reference>
<dbReference type="PANTHER" id="PTHR44757:SF2">
    <property type="entry name" value="BIOFILM ARCHITECTURE MAINTENANCE PROTEIN MBAA"/>
    <property type="match status" value="1"/>
</dbReference>
<evidence type="ECO:0000313" key="5">
    <source>
        <dbReference type="EMBL" id="MBU9721875.1"/>
    </source>
</evidence>
<dbReference type="RefSeq" id="WP_088076048.1">
    <property type="nucleotide sequence ID" value="NZ_JAHQCR010000045.1"/>
</dbReference>
<dbReference type="Pfam" id="PF00563">
    <property type="entry name" value="EAL"/>
    <property type="match status" value="1"/>
</dbReference>
<keyword evidence="6" id="KW-1185">Reference proteome</keyword>
<dbReference type="PROSITE" id="PS50113">
    <property type="entry name" value="PAC"/>
    <property type="match status" value="1"/>
</dbReference>
<dbReference type="InterPro" id="IPR029787">
    <property type="entry name" value="Nucleotide_cyclase"/>
</dbReference>
<dbReference type="Gene3D" id="3.30.450.20">
    <property type="entry name" value="PAS domain"/>
    <property type="match status" value="1"/>
</dbReference>
<name>A0ABS6JXP0_9BACI</name>
<dbReference type="EMBL" id="JAHQCR010000045">
    <property type="protein sequence ID" value="MBU9721875.1"/>
    <property type="molecule type" value="Genomic_DNA"/>
</dbReference>
<evidence type="ECO:0000259" key="2">
    <source>
        <dbReference type="PROSITE" id="PS50113"/>
    </source>
</evidence>
<dbReference type="SMART" id="SM00267">
    <property type="entry name" value="GGDEF"/>
    <property type="match status" value="1"/>
</dbReference>
<evidence type="ECO:0000259" key="4">
    <source>
        <dbReference type="PROSITE" id="PS50887"/>
    </source>
</evidence>
<dbReference type="InterPro" id="IPR035919">
    <property type="entry name" value="EAL_sf"/>
</dbReference>
<protein>
    <submittedName>
        <fullName evidence="5">EAL domain-containing protein</fullName>
    </submittedName>
</protein>
<dbReference type="InterPro" id="IPR052155">
    <property type="entry name" value="Biofilm_reg_signaling"/>
</dbReference>
<dbReference type="CDD" id="cd01949">
    <property type="entry name" value="GGDEF"/>
    <property type="match status" value="1"/>
</dbReference>
<dbReference type="InterPro" id="IPR001633">
    <property type="entry name" value="EAL_dom"/>
</dbReference>
<feature type="domain" description="PAC" evidence="2">
    <location>
        <begin position="109"/>
        <end position="163"/>
    </location>
</feature>
<dbReference type="PANTHER" id="PTHR44757">
    <property type="entry name" value="DIGUANYLATE CYCLASE DGCP"/>
    <property type="match status" value="1"/>
</dbReference>
<dbReference type="InterPro" id="IPR000014">
    <property type="entry name" value="PAS"/>
</dbReference>
<dbReference type="InterPro" id="IPR043128">
    <property type="entry name" value="Rev_trsase/Diguanyl_cyclase"/>
</dbReference>
<evidence type="ECO:0000259" key="1">
    <source>
        <dbReference type="PROSITE" id="PS50112"/>
    </source>
</evidence>
<dbReference type="InterPro" id="IPR000700">
    <property type="entry name" value="PAS-assoc_C"/>
</dbReference>
<dbReference type="Gene3D" id="3.20.20.450">
    <property type="entry name" value="EAL domain"/>
    <property type="match status" value="1"/>
</dbReference>
<dbReference type="SUPFAM" id="SSF55073">
    <property type="entry name" value="Nucleotide cyclase"/>
    <property type="match status" value="1"/>
</dbReference>
<feature type="domain" description="EAL" evidence="3">
    <location>
        <begin position="332"/>
        <end position="585"/>
    </location>
</feature>
<comment type="caution">
    <text evidence="5">The sequence shown here is derived from an EMBL/GenBank/DDBJ whole genome shotgun (WGS) entry which is preliminary data.</text>
</comment>
<dbReference type="InterPro" id="IPR035965">
    <property type="entry name" value="PAS-like_dom_sf"/>
</dbReference>
<feature type="domain" description="PAS" evidence="1">
    <location>
        <begin position="34"/>
        <end position="106"/>
    </location>
</feature>
<feature type="domain" description="GGDEF" evidence="4">
    <location>
        <begin position="191"/>
        <end position="323"/>
    </location>
</feature>
<dbReference type="PROSITE" id="PS50887">
    <property type="entry name" value="GGDEF"/>
    <property type="match status" value="1"/>
</dbReference>
<dbReference type="NCBIfam" id="TIGR00229">
    <property type="entry name" value="sensory_box"/>
    <property type="match status" value="1"/>
</dbReference>
<gene>
    <name evidence="5" type="ORF">KS407_10560</name>
</gene>
<accession>A0ABS6JXP0</accession>
<dbReference type="PROSITE" id="PS50883">
    <property type="entry name" value="EAL"/>
    <property type="match status" value="1"/>
</dbReference>
<dbReference type="InterPro" id="IPR000160">
    <property type="entry name" value="GGDEF_dom"/>
</dbReference>
<dbReference type="Proteomes" id="UP000790580">
    <property type="component" value="Unassembled WGS sequence"/>
</dbReference>
<sequence>MEKNTVIRNEIKDDFNLPKWFSDIWQNNNNIQSEELKIIQTLKATLEETSLIVLTNNEGRIAYVSESFCSMMKYEKEELLGVYYSSLYEEPTIHNKGLLEQAVFSGELTSKDVVFRTKSGNPLIFRARVQPMIKNNDTGKLEVVLILHQDITRLKQAERVIKEISAIDYLTGLPNRDKFERDITFRIDEQGDFILFFIDLDRFKFYNDTLGHFTGDKLIQVIAQSLINLNYHFQVYRYGGDEFTIILDSPDTKQNAEMIAEEILELFHSPFIVKGNELYITASIGISYYPEYGTTYHEIVQQSEMAMHYAKEKGKNNVQWYHSSIRTKHDQKLLLEKRLRIATERKDFQLHYQPQIDLGKKEVVGVEALIRWNDKQLGVISPGTFIPLAEETGLIVAIGDWVLEEAMIQAKRWSDEGNPLRISINISPIQFQRPDFVKKVESNIFKTELTPELLDLEITENDLMYNRDECLRTLHLLKDLGIRISIDDFGTGYSSLSYLRKFPIDTLKIDQSFIKELVDNTNDQAIVTSIIQLAHNMNLRVIAEGVETVDMVSFLKDRKCDEMQGFLYSKPLPPKQLSEFIKSTNPQNVLCV</sequence>